<proteinExistence type="inferred from homology"/>
<evidence type="ECO:0000256" key="3">
    <source>
        <dbReference type="ARBA" id="ARBA00023002"/>
    </source>
</evidence>
<dbReference type="GO" id="GO:0016491">
    <property type="term" value="F:oxidoreductase activity"/>
    <property type="evidence" value="ECO:0007669"/>
    <property type="project" value="UniProtKB-KW"/>
</dbReference>
<dbReference type="Proteomes" id="UP000270296">
    <property type="component" value="Unassembled WGS sequence"/>
</dbReference>
<keyword evidence="3" id="KW-0560">Oxidoreductase</keyword>
<keyword evidence="2" id="KW-0521">NADP</keyword>
<dbReference type="InterPro" id="IPR036291">
    <property type="entry name" value="NAD(P)-bd_dom_sf"/>
</dbReference>
<dbReference type="OrthoDB" id="9989144at2759"/>
<evidence type="ECO:0000313" key="5">
    <source>
        <dbReference type="Proteomes" id="UP000270296"/>
    </source>
</evidence>
<evidence type="ECO:0000256" key="2">
    <source>
        <dbReference type="ARBA" id="ARBA00022857"/>
    </source>
</evidence>
<reference evidence="4 5" key="2">
    <citation type="submission" date="2018-11" db="EMBL/GenBank/DDBJ databases">
        <authorList>
            <consortium name="Pathogen Informatics"/>
        </authorList>
    </citation>
    <scope>NUCLEOTIDE SEQUENCE [LARGE SCALE GENOMIC DNA]</scope>
</reference>
<evidence type="ECO:0000256" key="1">
    <source>
        <dbReference type="ARBA" id="ARBA00006484"/>
    </source>
</evidence>
<dbReference type="WBParaSite" id="SBAD_0000470301-mRNA-1">
    <property type="protein sequence ID" value="SBAD_0000470301-mRNA-1"/>
    <property type="gene ID" value="SBAD_0000470301"/>
</dbReference>
<dbReference type="Gene3D" id="3.40.50.720">
    <property type="entry name" value="NAD(P)-binding Rossmann-like Domain"/>
    <property type="match status" value="1"/>
</dbReference>
<evidence type="ECO:0000313" key="6">
    <source>
        <dbReference type="WBParaSite" id="SBAD_0000470301-mRNA-1"/>
    </source>
</evidence>
<dbReference type="EMBL" id="UZAM01008365">
    <property type="protein sequence ID" value="VDP04608.1"/>
    <property type="molecule type" value="Genomic_DNA"/>
</dbReference>
<gene>
    <name evidence="4" type="ORF">SBAD_LOCUS4511</name>
</gene>
<organism evidence="6">
    <name type="scientific">Soboliphyme baturini</name>
    <dbReference type="NCBI Taxonomy" id="241478"/>
    <lineage>
        <taxon>Eukaryota</taxon>
        <taxon>Metazoa</taxon>
        <taxon>Ecdysozoa</taxon>
        <taxon>Nematoda</taxon>
        <taxon>Enoplea</taxon>
        <taxon>Dorylaimia</taxon>
        <taxon>Dioctophymatida</taxon>
        <taxon>Dioctophymatoidea</taxon>
        <taxon>Soboliphymatidae</taxon>
        <taxon>Soboliphyme</taxon>
    </lineage>
</organism>
<dbReference type="SUPFAM" id="SSF51735">
    <property type="entry name" value="NAD(P)-binding Rossmann-fold domains"/>
    <property type="match status" value="1"/>
</dbReference>
<dbReference type="PANTHER" id="PTHR24320">
    <property type="entry name" value="RETINOL DEHYDROGENASE"/>
    <property type="match status" value="1"/>
</dbReference>
<sequence length="181" mass="20838">AFPDLLDLVVDKYSATTYYVKLCSPYFSAARPGMAEQDVISPEYLSPKCEADYSWIYSYNASKMCNIMFAFALNRQLEKKKVFCTAVHPGNLLRTPLMNRSYVWRFFSTICRPFAKSLVACSTVLYAAFAPEMQNVGGRYLNNCWYCNPWSICAFESIEFMALSNAFHEHGINHVYVLWRS</sequence>
<protein>
    <submittedName>
        <fullName evidence="6">Dehydrogenase/reductase SDR family member on chromosome X</fullName>
    </submittedName>
</protein>
<comment type="similarity">
    <text evidence="1">Belongs to the short-chain dehydrogenases/reductases (SDR) family.</text>
</comment>
<dbReference type="AlphaFoldDB" id="A0A183ILL5"/>
<keyword evidence="5" id="KW-1185">Reference proteome</keyword>
<evidence type="ECO:0000313" key="4">
    <source>
        <dbReference type="EMBL" id="VDP04608.1"/>
    </source>
</evidence>
<reference evidence="6" key="1">
    <citation type="submission" date="2016-06" db="UniProtKB">
        <authorList>
            <consortium name="WormBaseParasite"/>
        </authorList>
    </citation>
    <scope>IDENTIFICATION</scope>
</reference>
<accession>A0A183ILL5</accession>
<dbReference type="PANTHER" id="PTHR24320:SF282">
    <property type="entry name" value="WW DOMAIN-CONTAINING OXIDOREDUCTASE"/>
    <property type="match status" value="1"/>
</dbReference>
<name>A0A183ILL5_9BILA</name>